<dbReference type="Pfam" id="PF20789">
    <property type="entry name" value="4HBT_3C"/>
    <property type="match status" value="1"/>
</dbReference>
<feature type="domain" description="Acyl-CoA thioesterase-like C-terminal" evidence="4">
    <location>
        <begin position="194"/>
        <end position="310"/>
    </location>
</feature>
<dbReference type="STRING" id="1043005.A0A074YH11"/>
<dbReference type="PANTHER" id="PTHR11066">
    <property type="entry name" value="ACYL-COA THIOESTERASE"/>
    <property type="match status" value="1"/>
</dbReference>
<dbReference type="Gene3D" id="2.40.160.210">
    <property type="entry name" value="Acyl-CoA thioesterase, double hotdog domain"/>
    <property type="match status" value="1"/>
</dbReference>
<dbReference type="HOGENOM" id="CLU_064147_0_0_1"/>
<evidence type="ECO:0000259" key="4">
    <source>
        <dbReference type="Pfam" id="PF20789"/>
    </source>
</evidence>
<organism evidence="5 6">
    <name type="scientific">Aureobasidium subglaciale (strain EXF-2481)</name>
    <name type="common">Aureobasidium pullulans var. subglaciale</name>
    <dbReference type="NCBI Taxonomy" id="1043005"/>
    <lineage>
        <taxon>Eukaryota</taxon>
        <taxon>Fungi</taxon>
        <taxon>Dikarya</taxon>
        <taxon>Ascomycota</taxon>
        <taxon>Pezizomycotina</taxon>
        <taxon>Dothideomycetes</taxon>
        <taxon>Dothideomycetidae</taxon>
        <taxon>Dothideales</taxon>
        <taxon>Saccotheciaceae</taxon>
        <taxon>Aureobasidium</taxon>
    </lineage>
</organism>
<proteinExistence type="inferred from homology"/>
<keyword evidence="6" id="KW-1185">Reference proteome</keyword>
<dbReference type="InterPro" id="IPR049449">
    <property type="entry name" value="TesB_ACOT8-like_N"/>
</dbReference>
<evidence type="ECO:0000313" key="5">
    <source>
        <dbReference type="EMBL" id="KEQ93387.1"/>
    </source>
</evidence>
<feature type="domain" description="Acyl-CoA thioesterase-like N-terminal HotDog" evidence="3">
    <location>
        <begin position="24"/>
        <end position="114"/>
    </location>
</feature>
<dbReference type="InterPro" id="IPR029069">
    <property type="entry name" value="HotDog_dom_sf"/>
</dbReference>
<dbReference type="GO" id="GO:0047617">
    <property type="term" value="F:fatty acyl-CoA hydrolase activity"/>
    <property type="evidence" value="ECO:0007669"/>
    <property type="project" value="InterPro"/>
</dbReference>
<dbReference type="GO" id="GO:0005782">
    <property type="term" value="C:peroxisomal matrix"/>
    <property type="evidence" value="ECO:0007669"/>
    <property type="project" value="UniProtKB-SubCell"/>
</dbReference>
<dbReference type="OrthoDB" id="68328at2759"/>
<gene>
    <name evidence="5" type="ORF">AUEXF2481DRAFT_90588</name>
</gene>
<reference evidence="5 6" key="1">
    <citation type="journal article" date="2014" name="BMC Genomics">
        <title>Genome sequencing of four Aureobasidium pullulans varieties: biotechnological potential, stress tolerance, and description of new species.</title>
        <authorList>
            <person name="Gostin Ar C."/>
            <person name="Ohm R.A."/>
            <person name="Kogej T."/>
            <person name="Sonjak S."/>
            <person name="Turk M."/>
            <person name="Zajc J."/>
            <person name="Zalar P."/>
            <person name="Grube M."/>
            <person name="Sun H."/>
            <person name="Han J."/>
            <person name="Sharma A."/>
            <person name="Chiniquy J."/>
            <person name="Ngan C.Y."/>
            <person name="Lipzen A."/>
            <person name="Barry K."/>
            <person name="Grigoriev I.V."/>
            <person name="Gunde-Cimerman N."/>
        </authorList>
    </citation>
    <scope>NUCLEOTIDE SEQUENCE [LARGE SCALE GENOMIC DNA]</scope>
    <source>
        <strain evidence="5 6">EXF-2481</strain>
    </source>
</reference>
<dbReference type="InParanoid" id="A0A074YH11"/>
<dbReference type="Pfam" id="PF13622">
    <property type="entry name" value="4HBT_3"/>
    <property type="match status" value="1"/>
</dbReference>
<comment type="similarity">
    <text evidence="1">Belongs to the C/M/P thioester hydrolase family.</text>
</comment>
<dbReference type="InterPro" id="IPR049450">
    <property type="entry name" value="ACOT8-like_C"/>
</dbReference>
<evidence type="ECO:0000313" key="6">
    <source>
        <dbReference type="Proteomes" id="UP000030641"/>
    </source>
</evidence>
<dbReference type="OMA" id="FFETRYC"/>
<protein>
    <recommendedName>
        <fullName evidence="7">Acyl-CoA thioesterase II</fullName>
    </recommendedName>
</protein>
<dbReference type="InterPro" id="IPR003703">
    <property type="entry name" value="Acyl_CoA_thio"/>
</dbReference>
<dbReference type="EMBL" id="KL584766">
    <property type="protein sequence ID" value="KEQ93387.1"/>
    <property type="molecule type" value="Genomic_DNA"/>
</dbReference>
<evidence type="ECO:0008006" key="7">
    <source>
        <dbReference type="Google" id="ProtNLM"/>
    </source>
</evidence>
<dbReference type="AlphaFoldDB" id="A0A074YH11"/>
<keyword evidence="2" id="KW-0378">Hydrolase</keyword>
<dbReference type="Proteomes" id="UP000030641">
    <property type="component" value="Unassembled WGS sequence"/>
</dbReference>
<accession>A0A074YH11</accession>
<sequence>MSTLKEILALEQVQPNRFKGKFNPPRMGNVLPIAFGGYTIGVATQAACYDIPENHRLYSVDGNFLGPALTDRPVFVNTKTYRSTKTFTTKLVEVLQKQDDGKERVCLVALADFHVIEPKSFMVYSAPPTKEYSSVEDSWTPAERKKMMVDEKILTQAEVDRHDKLFQLMGTLIDMRFTKQSIHGQTLQGFAKGLKTTQEHLPLTERSSADWLKVREKVATHAENVTSLAFLLDASISFQPLVLQSMPLTESGACSTLEFSLRFLTPEININDFHIREWKTYAGDAARTFSEARLWDSKGKMVASMSQTCILRPPKKATAAEKSKL</sequence>
<evidence type="ECO:0000256" key="2">
    <source>
        <dbReference type="ARBA" id="ARBA00022801"/>
    </source>
</evidence>
<dbReference type="CDD" id="cd03444">
    <property type="entry name" value="Thioesterase_II_repeat1"/>
    <property type="match status" value="1"/>
</dbReference>
<dbReference type="CDD" id="cd03445">
    <property type="entry name" value="Thioesterase_II_repeat2"/>
    <property type="match status" value="1"/>
</dbReference>
<dbReference type="RefSeq" id="XP_013341878.1">
    <property type="nucleotide sequence ID" value="XM_013486424.1"/>
</dbReference>
<dbReference type="GO" id="GO:0006637">
    <property type="term" value="P:acyl-CoA metabolic process"/>
    <property type="evidence" value="ECO:0007669"/>
    <property type="project" value="InterPro"/>
</dbReference>
<dbReference type="GeneID" id="25372162"/>
<evidence type="ECO:0000259" key="3">
    <source>
        <dbReference type="Pfam" id="PF13622"/>
    </source>
</evidence>
<name>A0A074YH11_AURSE</name>
<dbReference type="InterPro" id="IPR042171">
    <property type="entry name" value="Acyl-CoA_hotdog"/>
</dbReference>
<evidence type="ECO:0000256" key="1">
    <source>
        <dbReference type="ARBA" id="ARBA00006538"/>
    </source>
</evidence>
<dbReference type="SUPFAM" id="SSF54637">
    <property type="entry name" value="Thioesterase/thiol ester dehydrase-isomerase"/>
    <property type="match status" value="2"/>
</dbReference>
<dbReference type="PANTHER" id="PTHR11066:SF35">
    <property type="entry name" value="ACYL-COA THIOESTERASE II"/>
    <property type="match status" value="1"/>
</dbReference>
<dbReference type="GO" id="GO:0009062">
    <property type="term" value="P:fatty acid catabolic process"/>
    <property type="evidence" value="ECO:0007669"/>
    <property type="project" value="TreeGrafter"/>
</dbReference>